<dbReference type="AlphaFoldDB" id="A0A0E9WL05"/>
<proteinExistence type="predicted"/>
<name>A0A0E9WL05_ANGAN</name>
<dbReference type="EMBL" id="GBXM01017550">
    <property type="protein sequence ID" value="JAH91027.1"/>
    <property type="molecule type" value="Transcribed_RNA"/>
</dbReference>
<protein>
    <submittedName>
        <fullName evidence="2">Uncharacterized protein</fullName>
    </submittedName>
</protein>
<accession>A0A0E9WL05</accession>
<feature type="compositionally biased region" description="Basic and acidic residues" evidence="1">
    <location>
        <begin position="22"/>
        <end position="32"/>
    </location>
</feature>
<reference evidence="2" key="2">
    <citation type="journal article" date="2015" name="Fish Shellfish Immunol.">
        <title>Early steps in the European eel (Anguilla anguilla)-Vibrio vulnificus interaction in the gills: Role of the RtxA13 toxin.</title>
        <authorList>
            <person name="Callol A."/>
            <person name="Pajuelo D."/>
            <person name="Ebbesson L."/>
            <person name="Teles M."/>
            <person name="MacKenzie S."/>
            <person name="Amaro C."/>
        </authorList>
    </citation>
    <scope>NUCLEOTIDE SEQUENCE</scope>
</reference>
<evidence type="ECO:0000256" key="1">
    <source>
        <dbReference type="SAM" id="MobiDB-lite"/>
    </source>
</evidence>
<evidence type="ECO:0000313" key="2">
    <source>
        <dbReference type="EMBL" id="JAH91027.1"/>
    </source>
</evidence>
<sequence length="42" mass="4807">MEVIHSDCAVLPQRKKDRRRLRIGDHKPREGISHQSSPQTGS</sequence>
<reference evidence="2" key="1">
    <citation type="submission" date="2014-11" db="EMBL/GenBank/DDBJ databases">
        <authorList>
            <person name="Amaro Gonzalez C."/>
        </authorList>
    </citation>
    <scope>NUCLEOTIDE SEQUENCE</scope>
</reference>
<feature type="compositionally biased region" description="Polar residues" evidence="1">
    <location>
        <begin position="33"/>
        <end position="42"/>
    </location>
</feature>
<organism evidence="2">
    <name type="scientific">Anguilla anguilla</name>
    <name type="common">European freshwater eel</name>
    <name type="synonym">Muraena anguilla</name>
    <dbReference type="NCBI Taxonomy" id="7936"/>
    <lineage>
        <taxon>Eukaryota</taxon>
        <taxon>Metazoa</taxon>
        <taxon>Chordata</taxon>
        <taxon>Craniata</taxon>
        <taxon>Vertebrata</taxon>
        <taxon>Euteleostomi</taxon>
        <taxon>Actinopterygii</taxon>
        <taxon>Neopterygii</taxon>
        <taxon>Teleostei</taxon>
        <taxon>Anguilliformes</taxon>
        <taxon>Anguillidae</taxon>
        <taxon>Anguilla</taxon>
    </lineage>
</organism>
<feature type="region of interest" description="Disordered" evidence="1">
    <location>
        <begin position="1"/>
        <end position="42"/>
    </location>
</feature>